<dbReference type="EMBL" id="JAFJYH010000304">
    <property type="protein sequence ID" value="KAG4413624.1"/>
    <property type="molecule type" value="Genomic_DNA"/>
</dbReference>
<sequence>MKILEAQSATLTNYEVYTHLTEQRSRYAKKGIKGRRPGNLETVVKEDYLQLLEYFHEAPSPLASKPLPYNDQTIGTLLERLRPFNFTKAEILMIMNLRPTKAESLNTIVEEMDDRFSDEQQLEIVEIIAEVLGTADGTAERQAMNDQAEVRKAQQLDPKMEVDG</sequence>
<evidence type="ECO:0000256" key="7">
    <source>
        <dbReference type="SAM" id="MobiDB-lite"/>
    </source>
</evidence>
<comment type="caution">
    <text evidence="9">The sequence shown here is derived from an EMBL/GenBank/DDBJ whole genome shotgun (WGS) entry which is preliminary data.</text>
</comment>
<evidence type="ECO:0000256" key="5">
    <source>
        <dbReference type="ARBA" id="ARBA00023163"/>
    </source>
</evidence>
<dbReference type="InterPro" id="IPR038846">
    <property type="entry name" value="RPC9"/>
</dbReference>
<name>A0A8H7W7E5_9HELO</name>
<evidence type="ECO:0000256" key="2">
    <source>
        <dbReference type="ARBA" id="ARBA00006898"/>
    </source>
</evidence>
<dbReference type="OrthoDB" id="1746530at2759"/>
<dbReference type="GO" id="GO:0000166">
    <property type="term" value="F:nucleotide binding"/>
    <property type="evidence" value="ECO:0007669"/>
    <property type="project" value="InterPro"/>
</dbReference>
<evidence type="ECO:0000259" key="8">
    <source>
        <dbReference type="SMART" id="SM00657"/>
    </source>
</evidence>
<dbReference type="PANTHER" id="PTHR15561:SF0">
    <property type="entry name" value="DNA-DIRECTED RNA POLYMERASE III SUBUNIT RPC9"/>
    <property type="match status" value="1"/>
</dbReference>
<comment type="similarity">
    <text evidence="2">Belongs to the eukaryotic RPC9 RNA polymerase subunit family.</text>
</comment>
<keyword evidence="4" id="KW-0240">DNA-directed RNA polymerase</keyword>
<evidence type="ECO:0000256" key="4">
    <source>
        <dbReference type="ARBA" id="ARBA00022478"/>
    </source>
</evidence>
<dbReference type="Proteomes" id="UP000664132">
    <property type="component" value="Unassembled WGS sequence"/>
</dbReference>
<dbReference type="InterPro" id="IPR006590">
    <property type="entry name" value="RNA_pol_Rpb4/RPC9_core"/>
</dbReference>
<comment type="subcellular location">
    <subcellularLocation>
        <location evidence="1">Nucleus</location>
    </subcellularLocation>
</comment>
<keyword evidence="10" id="KW-1185">Reference proteome</keyword>
<keyword evidence="6" id="KW-0539">Nucleus</keyword>
<protein>
    <recommendedName>
        <fullName evidence="3">DNA-directed RNA polymerase III subunit RPC9</fullName>
    </recommendedName>
</protein>
<dbReference type="InterPro" id="IPR005574">
    <property type="entry name" value="Rpb4/RPC9"/>
</dbReference>
<dbReference type="GO" id="GO:0005666">
    <property type="term" value="C:RNA polymerase III complex"/>
    <property type="evidence" value="ECO:0007669"/>
    <property type="project" value="InterPro"/>
</dbReference>
<dbReference type="GO" id="GO:0006384">
    <property type="term" value="P:transcription initiation at RNA polymerase III promoter"/>
    <property type="evidence" value="ECO:0007669"/>
    <property type="project" value="InterPro"/>
</dbReference>
<feature type="compositionally biased region" description="Basic and acidic residues" evidence="7">
    <location>
        <begin position="148"/>
        <end position="164"/>
    </location>
</feature>
<dbReference type="Pfam" id="PF03874">
    <property type="entry name" value="RNA_pol_Rpb4"/>
    <property type="match status" value="1"/>
</dbReference>
<dbReference type="SUPFAM" id="SSF47819">
    <property type="entry name" value="HRDC-like"/>
    <property type="match status" value="1"/>
</dbReference>
<reference evidence="9" key="1">
    <citation type="submission" date="2021-02" db="EMBL/GenBank/DDBJ databases">
        <title>Genome sequence Cadophora malorum strain M34.</title>
        <authorList>
            <person name="Stefanovic E."/>
            <person name="Vu D."/>
            <person name="Scully C."/>
            <person name="Dijksterhuis J."/>
            <person name="Roader J."/>
            <person name="Houbraken J."/>
        </authorList>
    </citation>
    <scope>NUCLEOTIDE SEQUENCE</scope>
    <source>
        <strain evidence="9">M34</strain>
    </source>
</reference>
<organism evidence="9 10">
    <name type="scientific">Cadophora malorum</name>
    <dbReference type="NCBI Taxonomy" id="108018"/>
    <lineage>
        <taxon>Eukaryota</taxon>
        <taxon>Fungi</taxon>
        <taxon>Dikarya</taxon>
        <taxon>Ascomycota</taxon>
        <taxon>Pezizomycotina</taxon>
        <taxon>Leotiomycetes</taxon>
        <taxon>Helotiales</taxon>
        <taxon>Ploettnerulaceae</taxon>
        <taxon>Cadophora</taxon>
    </lineage>
</organism>
<dbReference type="InterPro" id="IPR010997">
    <property type="entry name" value="HRDC-like_sf"/>
</dbReference>
<evidence type="ECO:0000313" key="9">
    <source>
        <dbReference type="EMBL" id="KAG4413624.1"/>
    </source>
</evidence>
<feature type="domain" description="RNA polymerase Rpb4/RPC9 core" evidence="8">
    <location>
        <begin position="1"/>
        <end position="135"/>
    </location>
</feature>
<feature type="region of interest" description="Disordered" evidence="7">
    <location>
        <begin position="144"/>
        <end position="164"/>
    </location>
</feature>
<keyword evidence="5" id="KW-0804">Transcription</keyword>
<gene>
    <name evidence="9" type="ORF">IFR04_013246</name>
</gene>
<dbReference type="Gene3D" id="1.20.1250.40">
    <property type="match status" value="1"/>
</dbReference>
<dbReference type="InterPro" id="IPR038324">
    <property type="entry name" value="Rpb4/RPC9_sf"/>
</dbReference>
<evidence type="ECO:0000313" key="10">
    <source>
        <dbReference type="Proteomes" id="UP000664132"/>
    </source>
</evidence>
<proteinExistence type="inferred from homology"/>
<accession>A0A8H7W7E5</accession>
<evidence type="ECO:0000256" key="6">
    <source>
        <dbReference type="ARBA" id="ARBA00023242"/>
    </source>
</evidence>
<evidence type="ECO:0000256" key="1">
    <source>
        <dbReference type="ARBA" id="ARBA00004123"/>
    </source>
</evidence>
<dbReference type="SMART" id="SM00657">
    <property type="entry name" value="RPOL4c"/>
    <property type="match status" value="1"/>
</dbReference>
<evidence type="ECO:0000256" key="3">
    <source>
        <dbReference type="ARBA" id="ARBA00016672"/>
    </source>
</evidence>
<dbReference type="PANTHER" id="PTHR15561">
    <property type="entry name" value="CALCITONIN GENE-RELATED PEPTIDE-RECEPTOR COMPONENT PROTEIN"/>
    <property type="match status" value="1"/>
</dbReference>
<dbReference type="AlphaFoldDB" id="A0A8H7W7E5"/>